<dbReference type="Gene3D" id="2.60.40.10">
    <property type="entry name" value="Immunoglobulins"/>
    <property type="match status" value="1"/>
</dbReference>
<evidence type="ECO:0000256" key="1">
    <source>
        <dbReference type="SAM" id="SignalP"/>
    </source>
</evidence>
<feature type="domain" description="YtkA-like" evidence="2">
    <location>
        <begin position="152"/>
        <end position="229"/>
    </location>
</feature>
<dbReference type="InterPro" id="IPR013783">
    <property type="entry name" value="Ig-like_fold"/>
</dbReference>
<feature type="domain" description="YtkA-like" evidence="2">
    <location>
        <begin position="52"/>
        <end position="122"/>
    </location>
</feature>
<dbReference type="Proteomes" id="UP000294937">
    <property type="component" value="Unassembled WGS sequence"/>
</dbReference>
<evidence type="ECO:0000313" key="3">
    <source>
        <dbReference type="EMBL" id="TCS94243.1"/>
    </source>
</evidence>
<dbReference type="PROSITE" id="PS51257">
    <property type="entry name" value="PROKAR_LIPOPROTEIN"/>
    <property type="match status" value="1"/>
</dbReference>
<proteinExistence type="predicted"/>
<accession>A0A4R3L3L6</accession>
<keyword evidence="4" id="KW-1185">Reference proteome</keyword>
<gene>
    <name evidence="3" type="ORF">EDD58_104111</name>
</gene>
<dbReference type="Pfam" id="PF13115">
    <property type="entry name" value="YtkA"/>
    <property type="match status" value="2"/>
</dbReference>
<sequence>MKRISFSFKLFLGLFTLIFMTACNQGNTDHDHHQNTPQIPGSQNLTLGFQTVPAQPMPGQPIELQATVKEDNKPFTSARVELEVWKKGNKKHDMLPAKHSEQGIYKATTTYQEEGEYLVIVHVTTPMVHQMIDSKFQVGQGQASQATPDTGGLQMNLMLPNETTKGQTTKITAHVKNDGNPLSQAEVQIEYWKEGSQTKEASDTAEISSGDYSTSIRFPEAGTYHLVLHVEKGILKGKEEKTLLVK</sequence>
<feature type="chain" id="PRO_5038852190" evidence="1">
    <location>
        <begin position="25"/>
        <end position="246"/>
    </location>
</feature>
<keyword evidence="1" id="KW-0732">Signal</keyword>
<dbReference type="RefSeq" id="WP_165875902.1">
    <property type="nucleotide sequence ID" value="NZ_SMAG01000004.1"/>
</dbReference>
<evidence type="ECO:0000259" key="2">
    <source>
        <dbReference type="Pfam" id="PF13115"/>
    </source>
</evidence>
<feature type="signal peptide" evidence="1">
    <location>
        <begin position="1"/>
        <end position="24"/>
    </location>
</feature>
<reference evidence="3 4" key="1">
    <citation type="submission" date="2019-03" db="EMBL/GenBank/DDBJ databases">
        <title>Genomic Encyclopedia of Type Strains, Phase IV (KMG-IV): sequencing the most valuable type-strain genomes for metagenomic binning, comparative biology and taxonomic classification.</title>
        <authorList>
            <person name="Goeker M."/>
        </authorList>
    </citation>
    <scope>NUCLEOTIDE SEQUENCE [LARGE SCALE GENOMIC DNA]</scope>
    <source>
        <strain evidence="3 4">DSM 45707</strain>
    </source>
</reference>
<comment type="caution">
    <text evidence="3">The sequence shown here is derived from an EMBL/GenBank/DDBJ whole genome shotgun (WGS) entry which is preliminary data.</text>
</comment>
<dbReference type="InterPro" id="IPR032693">
    <property type="entry name" value="YtkA-like_dom"/>
</dbReference>
<protein>
    <submittedName>
        <fullName evidence="3">YtkA-like protein</fullName>
    </submittedName>
</protein>
<name>A0A4R3L3L6_9BACL</name>
<organism evidence="3 4">
    <name type="scientific">Hazenella coriacea</name>
    <dbReference type="NCBI Taxonomy" id="1179467"/>
    <lineage>
        <taxon>Bacteria</taxon>
        <taxon>Bacillati</taxon>
        <taxon>Bacillota</taxon>
        <taxon>Bacilli</taxon>
        <taxon>Bacillales</taxon>
        <taxon>Thermoactinomycetaceae</taxon>
        <taxon>Hazenella</taxon>
    </lineage>
</organism>
<evidence type="ECO:0000313" key="4">
    <source>
        <dbReference type="Proteomes" id="UP000294937"/>
    </source>
</evidence>
<dbReference type="EMBL" id="SMAG01000004">
    <property type="protein sequence ID" value="TCS94243.1"/>
    <property type="molecule type" value="Genomic_DNA"/>
</dbReference>
<dbReference type="AlphaFoldDB" id="A0A4R3L3L6"/>